<keyword evidence="1" id="KW-0175">Coiled coil</keyword>
<feature type="compositionally biased region" description="Basic residues" evidence="2">
    <location>
        <begin position="55"/>
        <end position="66"/>
    </location>
</feature>
<evidence type="ECO:0000256" key="2">
    <source>
        <dbReference type="SAM" id="MobiDB-lite"/>
    </source>
</evidence>
<reference evidence="3" key="1">
    <citation type="submission" date="2018-05" db="EMBL/GenBank/DDBJ databases">
        <authorList>
            <person name="Lanie J.A."/>
            <person name="Ng W.-L."/>
            <person name="Kazmierczak K.M."/>
            <person name="Andrzejewski T.M."/>
            <person name="Davidsen T.M."/>
            <person name="Wayne K.J."/>
            <person name="Tettelin H."/>
            <person name="Glass J.I."/>
            <person name="Rusch D."/>
            <person name="Podicherti R."/>
            <person name="Tsui H.-C.T."/>
            <person name="Winkler M.E."/>
        </authorList>
    </citation>
    <scope>NUCLEOTIDE SEQUENCE</scope>
</reference>
<dbReference type="PROSITE" id="PS50005">
    <property type="entry name" value="TPR"/>
    <property type="match status" value="1"/>
</dbReference>
<dbReference type="SMART" id="SM00028">
    <property type="entry name" value="TPR"/>
    <property type="match status" value="2"/>
</dbReference>
<protein>
    <submittedName>
        <fullName evidence="3">Uncharacterized protein</fullName>
    </submittedName>
</protein>
<feature type="coiled-coil region" evidence="1">
    <location>
        <begin position="297"/>
        <end position="324"/>
    </location>
</feature>
<accession>A0A382K9K4</accession>
<dbReference type="Gene3D" id="1.25.40.10">
    <property type="entry name" value="Tetratricopeptide repeat domain"/>
    <property type="match status" value="1"/>
</dbReference>
<dbReference type="SUPFAM" id="SSF48452">
    <property type="entry name" value="TPR-like"/>
    <property type="match status" value="1"/>
</dbReference>
<feature type="region of interest" description="Disordered" evidence="2">
    <location>
        <begin position="46"/>
        <end position="66"/>
    </location>
</feature>
<evidence type="ECO:0000256" key="1">
    <source>
        <dbReference type="SAM" id="Coils"/>
    </source>
</evidence>
<evidence type="ECO:0000313" key="3">
    <source>
        <dbReference type="EMBL" id="SVC19727.1"/>
    </source>
</evidence>
<gene>
    <name evidence="3" type="ORF">METZ01_LOCUS272581</name>
</gene>
<dbReference type="InterPro" id="IPR011990">
    <property type="entry name" value="TPR-like_helical_dom_sf"/>
</dbReference>
<feature type="non-terminal residue" evidence="3">
    <location>
        <position position="1"/>
    </location>
</feature>
<dbReference type="EMBL" id="UINC01078548">
    <property type="protein sequence ID" value="SVC19727.1"/>
    <property type="molecule type" value="Genomic_DNA"/>
</dbReference>
<sequence>RYSGGINRFKSENKLENSMKFIKIILFTFCFTLFFDYVSAQETPESKKTTSSVKSTKKKKGKRVRKKTPRLLLKKFSRDSLKIEKAYRKELLKIKRSRIKGLREAKKGYTPEVKAEIERDNNTLEALVRDSERLMKILKYSISSLESGLSFLGEDQKVQKAKTYDEISQYKFDIQLLDTMAKIITRGIALDSTLTRKVMKSRAMTLELFEKHNEVWTETVYNKKIELLDNKFRERMRQTEEKVNFILRDVHKNELARISGMKDRYEEQLSPLEFEAQILQDSLDLLAIQALTGDKTLDSLYLRRKEVENENVNLSQNLNDLRSGIGGATFNFVTLLLQEAEEALESNDMGTAEQKCLTAISLAPKYPNSHVRLGSVYFVMGEEEKAKDAWVEALALQPENKDLKKFMFVHGLF</sequence>
<dbReference type="AlphaFoldDB" id="A0A382K9K4"/>
<dbReference type="InterPro" id="IPR019734">
    <property type="entry name" value="TPR_rpt"/>
</dbReference>
<proteinExistence type="predicted"/>
<name>A0A382K9K4_9ZZZZ</name>
<organism evidence="3">
    <name type="scientific">marine metagenome</name>
    <dbReference type="NCBI Taxonomy" id="408172"/>
    <lineage>
        <taxon>unclassified sequences</taxon>
        <taxon>metagenomes</taxon>
        <taxon>ecological metagenomes</taxon>
    </lineage>
</organism>